<gene>
    <name evidence="1" type="ORF">METZ01_LOCUS123224</name>
</gene>
<protein>
    <recommendedName>
        <fullName evidence="2">DNA primase</fullName>
    </recommendedName>
</protein>
<dbReference type="Gene3D" id="3.40.1360.10">
    <property type="match status" value="1"/>
</dbReference>
<dbReference type="AlphaFoldDB" id="A0A381Y0G6"/>
<proteinExistence type="inferred from homology"/>
<organism evidence="1">
    <name type="scientific">marine metagenome</name>
    <dbReference type="NCBI Taxonomy" id="408172"/>
    <lineage>
        <taxon>unclassified sequences</taxon>
        <taxon>metagenomes</taxon>
        <taxon>ecological metagenomes</taxon>
    </lineage>
</organism>
<name>A0A381Y0G6_9ZZZZ</name>
<evidence type="ECO:0008006" key="2">
    <source>
        <dbReference type="Google" id="ProtNLM"/>
    </source>
</evidence>
<evidence type="ECO:0000313" key="1">
    <source>
        <dbReference type="EMBL" id="SVA70370.1"/>
    </source>
</evidence>
<sequence>MSIIIDTKYLSLLSPRLDRFKKVRDYLWNFRCPQCGDSHKSKSKARGYVYRKKTDLFFKCHNCGVGQSVGNLIKDLDPFLHKQYIMERYRAGETGKRKSKAPEFKFETPKFKPKKTNIDLPSIESLPKEHYARVYCEGREIPQQFMDKIFYAEDFKNWALSVCQVDYSNLMGKEPRLVIPFFDKDNQLIGAQGRALQESKVRYVTVKVHEDVPKVFGLERWNSDQHTYLVEGPIDSLFLPNCLAMAGADMSDLTLIDKDKTTLIFDNEPRNFQIVKSMVRFLKNGWKIVVWPNSITCKDINDMVLTSIKDARLVEIINTNTYSGQRGEWEVKSWKKV</sequence>
<dbReference type="HAMAP" id="MF_04157">
    <property type="entry name" value="PRIMASE_T4"/>
    <property type="match status" value="1"/>
</dbReference>
<dbReference type="InterPro" id="IPR046392">
    <property type="entry name" value="PRIMASE_T4"/>
</dbReference>
<reference evidence="1" key="1">
    <citation type="submission" date="2018-05" db="EMBL/GenBank/DDBJ databases">
        <authorList>
            <person name="Lanie J.A."/>
            <person name="Ng W.-L."/>
            <person name="Kazmierczak K.M."/>
            <person name="Andrzejewski T.M."/>
            <person name="Davidsen T.M."/>
            <person name="Wayne K.J."/>
            <person name="Tettelin H."/>
            <person name="Glass J.I."/>
            <person name="Rusch D."/>
            <person name="Podicherti R."/>
            <person name="Tsui H.-C.T."/>
            <person name="Winkler M.E."/>
        </authorList>
    </citation>
    <scope>NUCLEOTIDE SEQUENCE</scope>
</reference>
<accession>A0A381Y0G6</accession>
<dbReference type="EMBL" id="UINC01017009">
    <property type="protein sequence ID" value="SVA70370.1"/>
    <property type="molecule type" value="Genomic_DNA"/>
</dbReference>